<keyword evidence="3" id="KW-0067">ATP-binding</keyword>
<dbReference type="GO" id="GO:0005524">
    <property type="term" value="F:ATP binding"/>
    <property type="evidence" value="ECO:0007669"/>
    <property type="project" value="UniProtKB-KW"/>
</dbReference>
<dbReference type="GO" id="GO:0016887">
    <property type="term" value="F:ATP hydrolysis activity"/>
    <property type="evidence" value="ECO:0007669"/>
    <property type="project" value="InterPro"/>
</dbReference>
<gene>
    <name evidence="5" type="ORF">Tfer_2426</name>
</gene>
<dbReference type="PANTHER" id="PTHR45772:SF8">
    <property type="entry name" value="HIGH-AFFINITY BRANCHED-CHAIN AMINO ACID TRANSPORT ATP-BINDING PROTEIN"/>
    <property type="match status" value="1"/>
</dbReference>
<evidence type="ECO:0000313" key="6">
    <source>
        <dbReference type="Proteomes" id="UP000037175"/>
    </source>
</evidence>
<dbReference type="RefSeq" id="WP_052218551.1">
    <property type="nucleotide sequence ID" value="NZ_LGTE01000019.1"/>
</dbReference>
<sequence length="252" mass="28168">MAGTILYLENVTVDFDGFKAIQNLNSYIEYGELRFLIGPNGAGKTTLLDVICGKTKLTEGRVIFDNTEITRKSEHEIVKMGICRKFQTPSVFNNLTVFENLELAVQKHRGILASLFRNLTAEQAEKINATLENIGLADQAGVKAGSLSHGQKQWLEIGMQLVQDPELLLLDEPVAGMTKKETEKTGQLLREIAKNRSVLVVEHDMEFVRNFAQKVTVMHEGKILCEGTVDKVQSDPKVIEVYLGRGRENVKH</sequence>
<dbReference type="Pfam" id="PF00005">
    <property type="entry name" value="ABC_tran"/>
    <property type="match status" value="1"/>
</dbReference>
<evidence type="ECO:0000256" key="3">
    <source>
        <dbReference type="ARBA" id="ARBA00022840"/>
    </source>
</evidence>
<proteinExistence type="predicted"/>
<evidence type="ECO:0000259" key="4">
    <source>
        <dbReference type="PROSITE" id="PS50893"/>
    </source>
</evidence>
<keyword evidence="6" id="KW-1185">Reference proteome</keyword>
<dbReference type="SMART" id="SM00382">
    <property type="entry name" value="AAA"/>
    <property type="match status" value="1"/>
</dbReference>
<dbReference type="Pfam" id="PF12399">
    <property type="entry name" value="BCA_ABC_TP_C"/>
    <property type="match status" value="1"/>
</dbReference>
<dbReference type="PANTHER" id="PTHR45772">
    <property type="entry name" value="CONSERVED COMPONENT OF ABC TRANSPORTER FOR NATURAL AMINO ACIDS-RELATED"/>
    <property type="match status" value="1"/>
</dbReference>
<accession>A0A0L6W050</accession>
<dbReference type="AlphaFoldDB" id="A0A0L6W050"/>
<dbReference type="PATRIC" id="fig|281456.6.peg.2573"/>
<dbReference type="InterPro" id="IPR051120">
    <property type="entry name" value="ABC_AA/LPS_Transport"/>
</dbReference>
<protein>
    <submittedName>
        <fullName evidence="5">ABC transporter</fullName>
    </submittedName>
</protein>
<dbReference type="InterPro" id="IPR003439">
    <property type="entry name" value="ABC_transporter-like_ATP-bd"/>
</dbReference>
<dbReference type="InterPro" id="IPR017781">
    <property type="entry name" value="ABC_transptr_urea_ATP-bd_UrtD"/>
</dbReference>
<evidence type="ECO:0000256" key="1">
    <source>
        <dbReference type="ARBA" id="ARBA00022448"/>
    </source>
</evidence>
<reference evidence="6" key="1">
    <citation type="submission" date="2015-07" db="EMBL/GenBank/DDBJ databases">
        <title>Complete Genome of Thermincola ferriacetica strain Z-0001T.</title>
        <authorList>
            <person name="Lusk B."/>
            <person name="Badalamenti J.P."/>
            <person name="Parameswaran P."/>
            <person name="Bond D.R."/>
            <person name="Torres C.I."/>
        </authorList>
    </citation>
    <scope>NUCLEOTIDE SEQUENCE [LARGE SCALE GENOMIC DNA]</scope>
    <source>
        <strain evidence="6">Z-0001</strain>
    </source>
</reference>
<evidence type="ECO:0000313" key="5">
    <source>
        <dbReference type="EMBL" id="KNZ68937.1"/>
    </source>
</evidence>
<keyword evidence="2" id="KW-0547">Nucleotide-binding</keyword>
<feature type="domain" description="ABC transporter" evidence="4">
    <location>
        <begin position="6"/>
        <end position="245"/>
    </location>
</feature>
<dbReference type="GO" id="GO:0005886">
    <property type="term" value="C:plasma membrane"/>
    <property type="evidence" value="ECO:0007669"/>
    <property type="project" value="TreeGrafter"/>
</dbReference>
<name>A0A0L6W050_9FIRM</name>
<dbReference type="CDD" id="cd03219">
    <property type="entry name" value="ABC_Mj1267_LivG_branched"/>
    <property type="match status" value="1"/>
</dbReference>
<dbReference type="InterPro" id="IPR027417">
    <property type="entry name" value="P-loop_NTPase"/>
</dbReference>
<evidence type="ECO:0000256" key="2">
    <source>
        <dbReference type="ARBA" id="ARBA00022741"/>
    </source>
</evidence>
<keyword evidence="1" id="KW-0813">Transport</keyword>
<dbReference type="Proteomes" id="UP000037175">
    <property type="component" value="Unassembled WGS sequence"/>
</dbReference>
<organism evidence="5 6">
    <name type="scientific">Thermincola ferriacetica</name>
    <dbReference type="NCBI Taxonomy" id="281456"/>
    <lineage>
        <taxon>Bacteria</taxon>
        <taxon>Bacillati</taxon>
        <taxon>Bacillota</taxon>
        <taxon>Clostridia</taxon>
        <taxon>Eubacteriales</taxon>
        <taxon>Thermincolaceae</taxon>
        <taxon>Thermincola</taxon>
    </lineage>
</organism>
<dbReference type="EMBL" id="LGTE01000019">
    <property type="protein sequence ID" value="KNZ68937.1"/>
    <property type="molecule type" value="Genomic_DNA"/>
</dbReference>
<dbReference type="SUPFAM" id="SSF52540">
    <property type="entry name" value="P-loop containing nucleoside triphosphate hydrolases"/>
    <property type="match status" value="1"/>
</dbReference>
<dbReference type="PROSITE" id="PS50893">
    <property type="entry name" value="ABC_TRANSPORTER_2"/>
    <property type="match status" value="1"/>
</dbReference>
<dbReference type="NCBIfam" id="TIGR03411">
    <property type="entry name" value="urea_trans_UrtD"/>
    <property type="match status" value="1"/>
</dbReference>
<dbReference type="FunFam" id="3.40.50.300:FF:000421">
    <property type="entry name" value="Branched-chain amino acid ABC transporter ATP-binding protein"/>
    <property type="match status" value="1"/>
</dbReference>
<comment type="caution">
    <text evidence="5">The sequence shown here is derived from an EMBL/GenBank/DDBJ whole genome shotgun (WGS) entry which is preliminary data.</text>
</comment>
<dbReference type="Gene3D" id="3.40.50.300">
    <property type="entry name" value="P-loop containing nucleotide triphosphate hydrolases"/>
    <property type="match status" value="1"/>
</dbReference>
<dbReference type="InterPro" id="IPR032823">
    <property type="entry name" value="BCA_ABC_TP_C"/>
</dbReference>
<dbReference type="InterPro" id="IPR003593">
    <property type="entry name" value="AAA+_ATPase"/>
</dbReference>